<dbReference type="InterPro" id="IPR004995">
    <property type="entry name" value="Spore_Ger"/>
</dbReference>
<dbReference type="GO" id="GO:0016020">
    <property type="term" value="C:membrane"/>
    <property type="evidence" value="ECO:0007669"/>
    <property type="project" value="InterPro"/>
</dbReference>
<evidence type="ECO:0000256" key="2">
    <source>
        <dbReference type="ARBA" id="ARBA00023136"/>
    </source>
</evidence>
<sequence length="565" mass="63326">MMWKQILDHIPDWGAWAGTVCLTLVPFLIMGLFRQIKLMDARLGQRKQRMESPPAAEEQSGDPSPVPTVTDDKALLYTDELVTNMNRFKQVALDMDDINERTFYLSNLDCRAVLYFVDGLTDKMALDHNVLKPMLEWGNTPLEHEKLTPEQLVYLLDQQLLLVSETEFVKEVTPSLRKVLFGSVILLLDGVQGALILGTPKGKSRSIEEPVSESVLRGPRIGFTEVLSDNTAMLRRHGETNELAMVSCKVGSRVEKQLMIVYFRDIANHELVDEVKRRVRAIDVDEVLESGYVEQLIEDNFLSPFAQIQNTERPDRVMGALLEGRVAILLDGSPYALLMPVTYAMMLQSPEDYYERWIPSSFIRFLRFVATLISLFAPAIYISFISFHPGLIPTNLVISIIGTRQGVPFSTLIEALIMELAIEILREAGLRLPKPIGPAMGIVGGLIVGQAAVDAGIVSPILVIVVAVTAISSFATPMYSAGIAMRLLRFPIMFTAAMFGLYGVIMAFLFLVIHMFKLKSFGIPYVGMAAPPSIKEWKDYLIRAPIQFMRERPGLLQTKDRKRKS</sequence>
<keyword evidence="4" id="KW-1133">Transmembrane helix</keyword>
<dbReference type="InterPro" id="IPR050768">
    <property type="entry name" value="UPF0353/GerABKA_families"/>
</dbReference>
<feature type="transmembrane region" description="Helical" evidence="4">
    <location>
        <begin position="13"/>
        <end position="33"/>
    </location>
</feature>
<gene>
    <name evidence="5" type="ORF">PAHA3_1957</name>
</gene>
<evidence type="ECO:0000313" key="5">
    <source>
        <dbReference type="EMBL" id="GAS81883.1"/>
    </source>
</evidence>
<dbReference type="PIRSF" id="PIRSF005690">
    <property type="entry name" value="GerBA"/>
    <property type="match status" value="1"/>
</dbReference>
<dbReference type="EMBL" id="BCNV01000001">
    <property type="protein sequence ID" value="GAS81883.1"/>
    <property type="molecule type" value="Genomic_DNA"/>
</dbReference>
<dbReference type="Pfam" id="PF03323">
    <property type="entry name" value="GerA"/>
    <property type="match status" value="1"/>
</dbReference>
<name>A0A100VLB2_PAEAM</name>
<feature type="transmembrane region" description="Helical" evidence="4">
    <location>
        <begin position="365"/>
        <end position="387"/>
    </location>
</feature>
<feature type="transmembrane region" description="Helical" evidence="4">
    <location>
        <begin position="446"/>
        <end position="472"/>
    </location>
</feature>
<evidence type="ECO:0000256" key="4">
    <source>
        <dbReference type="SAM" id="Phobius"/>
    </source>
</evidence>
<reference evidence="5 6" key="1">
    <citation type="journal article" date="2016" name="Genome Announc.">
        <title>Draft Genome Sequence of Paenibacillus amylolyticus Heshi-A3, Isolated from Fermented Rice Bran in a Japanese Fermented Seafood Dish.</title>
        <authorList>
            <person name="Akuzawa S."/>
            <person name="Nagaoka J."/>
            <person name="Kanekatsu M."/>
            <person name="Kubota E."/>
            <person name="Ohtake R."/>
            <person name="Suzuki T."/>
            <person name="Kanesaki Y."/>
        </authorList>
    </citation>
    <scope>NUCLEOTIDE SEQUENCE [LARGE SCALE GENOMIC DNA]</scope>
    <source>
        <strain evidence="5 6">Heshi-A3</strain>
    </source>
</reference>
<feature type="transmembrane region" description="Helical" evidence="4">
    <location>
        <begin position="492"/>
        <end position="513"/>
    </location>
</feature>
<reference evidence="6" key="2">
    <citation type="submission" date="2016-01" db="EMBL/GenBank/DDBJ databases">
        <title>Draft Genome Sequence of Paenibacillus amylolyticus Heshi-A3 that Was Isolated from Fermented Rice Bran with Aging Salted Mackerel, Which Was Named Heshiko as Traditional Fermented Seafood in Japan.</title>
        <authorList>
            <person name="Akuzawa S."/>
            <person name="Nakagawa J."/>
            <person name="Kanekatsu T."/>
            <person name="Kubota E."/>
            <person name="Ohtake R."/>
            <person name="Suzuki T."/>
            <person name="Kanesaki Y."/>
        </authorList>
    </citation>
    <scope>NUCLEOTIDE SEQUENCE [LARGE SCALE GENOMIC DNA]</scope>
    <source>
        <strain evidence="6">Heshi-A3</strain>
    </source>
</reference>
<accession>A0A100VLB2</accession>
<keyword evidence="4" id="KW-0812">Transmembrane</keyword>
<feature type="region of interest" description="Disordered" evidence="3">
    <location>
        <begin position="47"/>
        <end position="69"/>
    </location>
</feature>
<protein>
    <recommendedName>
        <fullName evidence="7">Spore germination protein</fullName>
    </recommendedName>
</protein>
<evidence type="ECO:0000313" key="6">
    <source>
        <dbReference type="Proteomes" id="UP000069697"/>
    </source>
</evidence>
<evidence type="ECO:0000256" key="1">
    <source>
        <dbReference type="ARBA" id="ARBA00005278"/>
    </source>
</evidence>
<proteinExistence type="inferred from homology"/>
<dbReference type="PANTHER" id="PTHR22550">
    <property type="entry name" value="SPORE GERMINATION PROTEIN"/>
    <property type="match status" value="1"/>
</dbReference>
<evidence type="ECO:0000256" key="3">
    <source>
        <dbReference type="SAM" id="MobiDB-lite"/>
    </source>
</evidence>
<evidence type="ECO:0008006" key="7">
    <source>
        <dbReference type="Google" id="ProtNLM"/>
    </source>
</evidence>
<dbReference type="AlphaFoldDB" id="A0A100VLB2"/>
<dbReference type="GO" id="GO:0009847">
    <property type="term" value="P:spore germination"/>
    <property type="evidence" value="ECO:0007669"/>
    <property type="project" value="InterPro"/>
</dbReference>
<comment type="caution">
    <text evidence="5">The sequence shown here is derived from an EMBL/GenBank/DDBJ whole genome shotgun (WGS) entry which is preliminary data.</text>
</comment>
<dbReference type="PANTHER" id="PTHR22550:SF5">
    <property type="entry name" value="LEUCINE ZIPPER PROTEIN 4"/>
    <property type="match status" value="1"/>
</dbReference>
<keyword evidence="2 4" id="KW-0472">Membrane</keyword>
<comment type="similarity">
    <text evidence="1">Belongs to the GerABKA family.</text>
</comment>
<organism evidence="5 6">
    <name type="scientific">Paenibacillus amylolyticus</name>
    <dbReference type="NCBI Taxonomy" id="1451"/>
    <lineage>
        <taxon>Bacteria</taxon>
        <taxon>Bacillati</taxon>
        <taxon>Bacillota</taxon>
        <taxon>Bacilli</taxon>
        <taxon>Bacillales</taxon>
        <taxon>Paenibacillaceae</taxon>
        <taxon>Paenibacillus</taxon>
    </lineage>
</organism>
<dbReference type="Proteomes" id="UP000069697">
    <property type="component" value="Unassembled WGS sequence"/>
</dbReference>